<reference evidence="2" key="1">
    <citation type="submission" date="2022-06" db="EMBL/GenBank/DDBJ databases">
        <title>Uncovering the hologenomic basis of an extraordinary plant invasion.</title>
        <authorList>
            <person name="Bieker V.C."/>
            <person name="Martin M.D."/>
            <person name="Gilbert T."/>
            <person name="Hodgins K."/>
            <person name="Battlay P."/>
            <person name="Petersen B."/>
            <person name="Wilson J."/>
        </authorList>
    </citation>
    <scope>NUCLEOTIDE SEQUENCE</scope>
    <source>
        <strain evidence="2">AA19_3_7</strain>
        <tissue evidence="2">Leaf</tissue>
    </source>
</reference>
<comment type="caution">
    <text evidence="2">The sequence shown here is derived from an EMBL/GenBank/DDBJ whole genome shotgun (WGS) entry which is preliminary data.</text>
</comment>
<keyword evidence="3" id="KW-1185">Reference proteome</keyword>
<accession>A0AAD5CEN2</accession>
<dbReference type="AlphaFoldDB" id="A0AAD5CEN2"/>
<evidence type="ECO:0000313" key="3">
    <source>
        <dbReference type="Proteomes" id="UP001206925"/>
    </source>
</evidence>
<sequence>SRFVEDDTDNRFKSPIYRRLPGKRRKNDSKQGVHKSDRESSRVEKTQIGLSRITLLSDLRMFFFGCKLPEVYKAYRTLIKVVSPRYLQPHLCLVQIVILQEQKRELESRDNRLLLRTSSPKVDLVLIILSNLRNQEPPAHSVIEMPPLSPIIIKIWHGSALLLKVTVQSRGRKEIEVGDIISKIEIDKATLEFALLQEFCKLIFEPVTKTLACTLIVAAKVHLLECPWKGTLLQKPWTLIFTFMFLTTDDTLIPLETMDMPKGVEPFIEKAFYVGGGY</sequence>
<name>A0AAD5CEN2_AMBAR</name>
<feature type="compositionally biased region" description="Basic and acidic residues" evidence="1">
    <location>
        <begin position="28"/>
        <end position="42"/>
    </location>
</feature>
<dbReference type="Proteomes" id="UP001206925">
    <property type="component" value="Unassembled WGS sequence"/>
</dbReference>
<feature type="region of interest" description="Disordered" evidence="1">
    <location>
        <begin position="1"/>
        <end position="42"/>
    </location>
</feature>
<evidence type="ECO:0000256" key="1">
    <source>
        <dbReference type="SAM" id="MobiDB-lite"/>
    </source>
</evidence>
<evidence type="ECO:0000313" key="2">
    <source>
        <dbReference type="EMBL" id="KAI7740673.1"/>
    </source>
</evidence>
<organism evidence="2 3">
    <name type="scientific">Ambrosia artemisiifolia</name>
    <name type="common">Common ragweed</name>
    <dbReference type="NCBI Taxonomy" id="4212"/>
    <lineage>
        <taxon>Eukaryota</taxon>
        <taxon>Viridiplantae</taxon>
        <taxon>Streptophyta</taxon>
        <taxon>Embryophyta</taxon>
        <taxon>Tracheophyta</taxon>
        <taxon>Spermatophyta</taxon>
        <taxon>Magnoliopsida</taxon>
        <taxon>eudicotyledons</taxon>
        <taxon>Gunneridae</taxon>
        <taxon>Pentapetalae</taxon>
        <taxon>asterids</taxon>
        <taxon>campanulids</taxon>
        <taxon>Asterales</taxon>
        <taxon>Asteraceae</taxon>
        <taxon>Asteroideae</taxon>
        <taxon>Heliantheae alliance</taxon>
        <taxon>Heliantheae</taxon>
        <taxon>Ambrosia</taxon>
    </lineage>
</organism>
<feature type="non-terminal residue" evidence="2">
    <location>
        <position position="1"/>
    </location>
</feature>
<dbReference type="EMBL" id="JAMZMK010008373">
    <property type="protein sequence ID" value="KAI7740673.1"/>
    <property type="molecule type" value="Genomic_DNA"/>
</dbReference>
<protein>
    <submittedName>
        <fullName evidence="2">Uncharacterized protein</fullName>
    </submittedName>
</protein>
<proteinExistence type="predicted"/>
<gene>
    <name evidence="2" type="ORF">M8C21_018174</name>
</gene>